<dbReference type="InterPro" id="IPR018060">
    <property type="entry name" value="HTH_AraC"/>
</dbReference>
<dbReference type="Proteomes" id="UP000373449">
    <property type="component" value="Unassembled WGS sequence"/>
</dbReference>
<name>A0A484ZEA1_9GAMM</name>
<keyword evidence="2" id="KW-0238">DNA-binding</keyword>
<dbReference type="PROSITE" id="PS00041">
    <property type="entry name" value="HTH_ARAC_FAMILY_1"/>
    <property type="match status" value="1"/>
</dbReference>
<dbReference type="AlphaFoldDB" id="A0A484ZEA1"/>
<dbReference type="Pfam" id="PF02311">
    <property type="entry name" value="AraC_binding"/>
    <property type="match status" value="1"/>
</dbReference>
<dbReference type="InterPro" id="IPR020449">
    <property type="entry name" value="Tscrpt_reg_AraC-type_HTH"/>
</dbReference>
<evidence type="ECO:0000256" key="1">
    <source>
        <dbReference type="ARBA" id="ARBA00023015"/>
    </source>
</evidence>
<dbReference type="PANTHER" id="PTHR46796:SF2">
    <property type="entry name" value="TRANSCRIPTIONAL REGULATORY PROTEIN"/>
    <property type="match status" value="1"/>
</dbReference>
<dbReference type="PANTHER" id="PTHR46796">
    <property type="entry name" value="HTH-TYPE TRANSCRIPTIONAL ACTIVATOR RHAS-RELATED"/>
    <property type="match status" value="1"/>
</dbReference>
<dbReference type="Gene3D" id="1.10.10.60">
    <property type="entry name" value="Homeodomain-like"/>
    <property type="match status" value="2"/>
</dbReference>
<dbReference type="SUPFAM" id="SSF51215">
    <property type="entry name" value="Regulatory protein AraC"/>
    <property type="match status" value="1"/>
</dbReference>
<dbReference type="Pfam" id="PF12833">
    <property type="entry name" value="HTH_18"/>
    <property type="match status" value="1"/>
</dbReference>
<gene>
    <name evidence="7" type="primary">ada_1</name>
    <name evidence="7" type="ORF">NCTC12282_01712</name>
</gene>
<evidence type="ECO:0000256" key="2">
    <source>
        <dbReference type="ARBA" id="ARBA00023125"/>
    </source>
</evidence>
<keyword evidence="1" id="KW-0805">Transcription regulation</keyword>
<evidence type="ECO:0000256" key="4">
    <source>
        <dbReference type="ARBA" id="ARBA00023163"/>
    </source>
</evidence>
<accession>A0A484ZEA1</accession>
<organism evidence="7 8">
    <name type="scientific">Budvicia aquatica</name>
    <dbReference type="NCBI Taxonomy" id="82979"/>
    <lineage>
        <taxon>Bacteria</taxon>
        <taxon>Pseudomonadati</taxon>
        <taxon>Pseudomonadota</taxon>
        <taxon>Gammaproteobacteria</taxon>
        <taxon>Enterobacterales</taxon>
        <taxon>Budviciaceae</taxon>
        <taxon>Budvicia</taxon>
    </lineage>
</organism>
<keyword evidence="4" id="KW-0804">Transcription</keyword>
<evidence type="ECO:0000259" key="6">
    <source>
        <dbReference type="PROSITE" id="PS01124"/>
    </source>
</evidence>
<feature type="domain" description="HTH araC/xylS-type" evidence="6">
    <location>
        <begin position="194"/>
        <end position="291"/>
    </location>
</feature>
<dbReference type="InterPro" id="IPR050204">
    <property type="entry name" value="AraC_XylS_family_regulators"/>
</dbReference>
<dbReference type="PROSITE" id="PS01124">
    <property type="entry name" value="HTH_ARAC_FAMILY_2"/>
    <property type="match status" value="1"/>
</dbReference>
<dbReference type="EMBL" id="CAADJA010000002">
    <property type="protein sequence ID" value="VFS46782.1"/>
    <property type="molecule type" value="Genomic_DNA"/>
</dbReference>
<dbReference type="SMART" id="SM00342">
    <property type="entry name" value="HTH_ARAC"/>
    <property type="match status" value="1"/>
</dbReference>
<sequence>MSVMVSDRHSIKEAIEEAITVSRENVTYTHIGDLGGLEVLQANYHHQTFSRHSHENFCIGLIDEGAQSFYRTGGEHVAPSGWITLVNADDIHTGSAASENGWSYQAMYPSESLLMSLSRDLKTPSGSAPYFPNAVINDPYLAVQLRLAFTLLKTSENKLLKESILFSALTILMMRHGKTRVEASPLLKVQSQILIVKSFLDDYPEENVSLLELSSLVSLSPYYLVRQFQKATGFPPHAYQIQARLRKSRSLLKYGHSISDTAMMLGFHDQSHFHRHFKKSMGVTPKQYIKTL</sequence>
<evidence type="ECO:0000313" key="7">
    <source>
        <dbReference type="EMBL" id="VFS46782.1"/>
    </source>
</evidence>
<dbReference type="InterPro" id="IPR037923">
    <property type="entry name" value="HTH-like"/>
</dbReference>
<keyword evidence="3" id="KW-0010">Activator</keyword>
<evidence type="ECO:0000313" key="8">
    <source>
        <dbReference type="Proteomes" id="UP000373449"/>
    </source>
</evidence>
<protein>
    <recommendedName>
        <fullName evidence="5">Arabinose operon regulatory protein</fullName>
    </recommendedName>
</protein>
<dbReference type="GO" id="GO:0003700">
    <property type="term" value="F:DNA-binding transcription factor activity"/>
    <property type="evidence" value="ECO:0007669"/>
    <property type="project" value="InterPro"/>
</dbReference>
<dbReference type="SUPFAM" id="SSF46689">
    <property type="entry name" value="Homeodomain-like"/>
    <property type="match status" value="2"/>
</dbReference>
<proteinExistence type="predicted"/>
<dbReference type="PRINTS" id="PR00032">
    <property type="entry name" value="HTHARAC"/>
</dbReference>
<dbReference type="InterPro" id="IPR018062">
    <property type="entry name" value="HTH_AraC-typ_CS"/>
</dbReference>
<dbReference type="GO" id="GO:0043565">
    <property type="term" value="F:sequence-specific DNA binding"/>
    <property type="evidence" value="ECO:0007669"/>
    <property type="project" value="InterPro"/>
</dbReference>
<dbReference type="InterPro" id="IPR009057">
    <property type="entry name" value="Homeodomain-like_sf"/>
</dbReference>
<reference evidence="7 8" key="1">
    <citation type="submission" date="2019-03" db="EMBL/GenBank/DDBJ databases">
        <authorList>
            <consortium name="Pathogen Informatics"/>
        </authorList>
    </citation>
    <scope>NUCLEOTIDE SEQUENCE [LARGE SCALE GENOMIC DNA]</scope>
    <source>
        <strain evidence="7 8">NCTC12282</strain>
    </source>
</reference>
<dbReference type="InterPro" id="IPR003313">
    <property type="entry name" value="AraC-bd"/>
</dbReference>
<evidence type="ECO:0000256" key="3">
    <source>
        <dbReference type="ARBA" id="ARBA00023159"/>
    </source>
</evidence>
<evidence type="ECO:0000256" key="5">
    <source>
        <dbReference type="ARBA" id="ARBA00044978"/>
    </source>
</evidence>